<feature type="transmembrane region" description="Helical" evidence="2">
    <location>
        <begin position="354"/>
        <end position="370"/>
    </location>
</feature>
<feature type="transmembrane region" description="Helical" evidence="2">
    <location>
        <begin position="321"/>
        <end position="342"/>
    </location>
</feature>
<dbReference type="Proteomes" id="UP000199004">
    <property type="component" value="Unassembled WGS sequence"/>
</dbReference>
<dbReference type="EMBL" id="FNIC01000002">
    <property type="protein sequence ID" value="SDN16437.1"/>
    <property type="molecule type" value="Genomic_DNA"/>
</dbReference>
<keyword evidence="2" id="KW-0812">Transmembrane</keyword>
<feature type="region of interest" description="Disordered" evidence="1">
    <location>
        <begin position="547"/>
        <end position="568"/>
    </location>
</feature>
<feature type="transmembrane region" description="Helical" evidence="2">
    <location>
        <begin position="240"/>
        <end position="262"/>
    </location>
</feature>
<feature type="transmembrane region" description="Helical" evidence="2">
    <location>
        <begin position="34"/>
        <end position="56"/>
    </location>
</feature>
<gene>
    <name evidence="3" type="ORF">SAMN05192576_1613</name>
</gene>
<feature type="transmembrane region" description="Helical" evidence="2">
    <location>
        <begin position="295"/>
        <end position="315"/>
    </location>
</feature>
<evidence type="ECO:0000256" key="1">
    <source>
        <dbReference type="SAM" id="MobiDB-lite"/>
    </source>
</evidence>
<dbReference type="RefSeq" id="WP_091023548.1">
    <property type="nucleotide sequence ID" value="NZ_BKAE01000007.1"/>
</dbReference>
<protein>
    <recommendedName>
        <fullName evidence="5">Dolichyl-phosphate-mannose-protein mannosyltransferase</fullName>
    </recommendedName>
</protein>
<feature type="transmembrane region" description="Helical" evidence="2">
    <location>
        <begin position="104"/>
        <end position="130"/>
    </location>
</feature>
<feature type="transmembrane region" description="Helical" evidence="2">
    <location>
        <begin position="198"/>
        <end position="228"/>
    </location>
</feature>
<keyword evidence="2" id="KW-1133">Transmembrane helix</keyword>
<dbReference type="STRING" id="1005944.SAMN05192576_1613"/>
<organism evidence="3 4">
    <name type="scientific">Nocardioides szechwanensis</name>
    <dbReference type="NCBI Taxonomy" id="1005944"/>
    <lineage>
        <taxon>Bacteria</taxon>
        <taxon>Bacillati</taxon>
        <taxon>Actinomycetota</taxon>
        <taxon>Actinomycetes</taxon>
        <taxon>Propionibacteriales</taxon>
        <taxon>Nocardioidaceae</taxon>
        <taxon>Nocardioides</taxon>
    </lineage>
</organism>
<name>A0A1G9Z5D3_9ACTN</name>
<feature type="transmembrane region" description="Helical" evidence="2">
    <location>
        <begin position="376"/>
        <end position="395"/>
    </location>
</feature>
<evidence type="ECO:0000256" key="2">
    <source>
        <dbReference type="SAM" id="Phobius"/>
    </source>
</evidence>
<reference evidence="3 4" key="1">
    <citation type="submission" date="2016-10" db="EMBL/GenBank/DDBJ databases">
        <authorList>
            <person name="de Groot N.N."/>
        </authorList>
    </citation>
    <scope>NUCLEOTIDE SEQUENCE [LARGE SCALE GENOMIC DNA]</scope>
    <source>
        <strain evidence="3 4">CGMCC 1.11147</strain>
    </source>
</reference>
<dbReference type="AlphaFoldDB" id="A0A1G9Z5D3"/>
<sequence length="568" mass="61252">MTDTTTVTIVTTRERLSGVVQSVGRRPSDIPRRWWESALVFGLFTLGYAWFGHWLISDMHVVGFETLDRFNRALMVWHNDPPKLSAVGFDYPPLTILLISPLTIFSGLASSLLVVPLASAVFAAFTMVVFNTMMRRAQVLAPVRVVALVALGLNPLVVLYAASGARHFMWMAFVVAALGALFAWYVTADIRFVMIAGLAFAVAALCGYSSLLWFVVSAIMVGAILARLGADGTEIEGTTVGFAAPTVYVVALWTAFNLLLVFKPFNWITASSDAASSGGLEAFTAVELLEYTGRLVLYGAPIAIVVLPALIFAGVARRNSFALWLAVILFLSIIVPAVSVALKLTDSPMIMRNALPILLFSMIGAIWLARSAGDGASLVSALLVAGLIASIPWTFQAMKTYKYQGLESTFAAAVSTRQSQEGATTPDGSTVGYVSEQAMAQWITDNVTLKNSILTDNAQTAAVILLTGDPALFFDRVDKSDGPWLDAAKNPDKYVDYLLLSTNSDNDLLSEYYAEDIDGGNPLLTEAYRTDRYVLLWVPAGFRPGEETLDPGASVDSGLDTETDEVSP</sequence>
<evidence type="ECO:0000313" key="4">
    <source>
        <dbReference type="Proteomes" id="UP000199004"/>
    </source>
</evidence>
<evidence type="ECO:0000313" key="3">
    <source>
        <dbReference type="EMBL" id="SDN16437.1"/>
    </source>
</evidence>
<keyword evidence="2" id="KW-0472">Membrane</keyword>
<evidence type="ECO:0008006" key="5">
    <source>
        <dbReference type="Google" id="ProtNLM"/>
    </source>
</evidence>
<proteinExistence type="predicted"/>
<dbReference type="OrthoDB" id="3763449at2"/>
<feature type="transmembrane region" description="Helical" evidence="2">
    <location>
        <begin position="168"/>
        <end position="186"/>
    </location>
</feature>
<feature type="compositionally biased region" description="Acidic residues" evidence="1">
    <location>
        <begin position="559"/>
        <end position="568"/>
    </location>
</feature>
<feature type="transmembrane region" description="Helical" evidence="2">
    <location>
        <begin position="142"/>
        <end position="162"/>
    </location>
</feature>
<keyword evidence="4" id="KW-1185">Reference proteome</keyword>
<accession>A0A1G9Z5D3</accession>